<feature type="region of interest" description="Disordered" evidence="1">
    <location>
        <begin position="516"/>
        <end position="566"/>
    </location>
</feature>
<proteinExistence type="predicted"/>
<reference evidence="2 3" key="1">
    <citation type="submission" date="2023-02" db="EMBL/GenBank/DDBJ databases">
        <title>LHISI_Scaffold_Assembly.</title>
        <authorList>
            <person name="Stuart O.P."/>
            <person name="Cleave R."/>
            <person name="Magrath M.J.L."/>
            <person name="Mikheyev A.S."/>
        </authorList>
    </citation>
    <scope>NUCLEOTIDE SEQUENCE [LARGE SCALE GENOMIC DNA]</scope>
    <source>
        <strain evidence="2">Daus_M_001</strain>
        <tissue evidence="2">Leg muscle</tissue>
    </source>
</reference>
<feature type="compositionally biased region" description="Polar residues" evidence="1">
    <location>
        <begin position="516"/>
        <end position="526"/>
    </location>
</feature>
<dbReference type="Proteomes" id="UP001159363">
    <property type="component" value="Chromosome 16"/>
</dbReference>
<organism evidence="2 3">
    <name type="scientific">Dryococelus australis</name>
    <dbReference type="NCBI Taxonomy" id="614101"/>
    <lineage>
        <taxon>Eukaryota</taxon>
        <taxon>Metazoa</taxon>
        <taxon>Ecdysozoa</taxon>
        <taxon>Arthropoda</taxon>
        <taxon>Hexapoda</taxon>
        <taxon>Insecta</taxon>
        <taxon>Pterygota</taxon>
        <taxon>Neoptera</taxon>
        <taxon>Polyneoptera</taxon>
        <taxon>Phasmatodea</taxon>
        <taxon>Verophasmatodea</taxon>
        <taxon>Anareolatae</taxon>
        <taxon>Phasmatidae</taxon>
        <taxon>Eurycanthinae</taxon>
        <taxon>Dryococelus</taxon>
    </lineage>
</organism>
<accession>A0ABQ9G067</accession>
<evidence type="ECO:0000256" key="1">
    <source>
        <dbReference type="SAM" id="MobiDB-lite"/>
    </source>
</evidence>
<evidence type="ECO:0000313" key="2">
    <source>
        <dbReference type="EMBL" id="KAJ8865884.1"/>
    </source>
</evidence>
<feature type="region of interest" description="Disordered" evidence="1">
    <location>
        <begin position="473"/>
        <end position="494"/>
    </location>
</feature>
<keyword evidence="3" id="KW-1185">Reference proteome</keyword>
<protein>
    <submittedName>
        <fullName evidence="2">Uncharacterized protein</fullName>
    </submittedName>
</protein>
<sequence>MRVKRSEYGQAPECKGGGNGRPPSNPADQWYRLALFPRAKIRTTGGGGGGGGPTGNRTLFALMEGTLQGFSDDAGKLFQLALGVEECSSRIFCKCEKVGGGTGGRVIAGLIARALSCYFLPSRLLAPEEGLVASAAPRLETPSVRRRSTTNSLSNQDLWNVPPVFKNQPSLRGNGVKWRMLCARKLPFSDDSAALRHLSETPELLTFRVGRSVMHEGRVLSVLRRFDYLPPTTANRGRFPAGSSHGLRMWTSCQTMLPFGGFPRGVSRFPRRCIPALLHTHLTSASSSLMTSIYVHVKSEPKAYLPRHKHRIPSNLFRGKTGYTLGHQPIKRITAKEDSGLLEMRFFRKSHTQEDPAPKEIGDIDPRDIIADDVCPRPGKARGGISFPKLVPRAVEEHSILHVRKMPVGREGWADRIDVKHVYAEDDFAIASQFIRHALDVSNQIADSELSVEQRWNVLAWWGRGVSEKALRPAESSGTIPTCENPEASPPKNRTRLDLVGGGLSIPIPPQLLINTSTSDPTSEQTWVARAEDLPPLSRGLQKPRERGGESRRDPPSPDRIMSRYGWRASAGDIYIDRKRE</sequence>
<feature type="region of interest" description="Disordered" evidence="1">
    <location>
        <begin position="1"/>
        <end position="24"/>
    </location>
</feature>
<dbReference type="EMBL" id="JARBHB010000017">
    <property type="protein sequence ID" value="KAJ8865884.1"/>
    <property type="molecule type" value="Genomic_DNA"/>
</dbReference>
<name>A0ABQ9G067_9NEOP</name>
<gene>
    <name evidence="2" type="ORF">PR048_033407</name>
</gene>
<feature type="compositionally biased region" description="Basic and acidic residues" evidence="1">
    <location>
        <begin position="543"/>
        <end position="557"/>
    </location>
</feature>
<evidence type="ECO:0000313" key="3">
    <source>
        <dbReference type="Proteomes" id="UP001159363"/>
    </source>
</evidence>
<comment type="caution">
    <text evidence="2">The sequence shown here is derived from an EMBL/GenBank/DDBJ whole genome shotgun (WGS) entry which is preliminary data.</text>
</comment>